<protein>
    <submittedName>
        <fullName evidence="1">Uncharacterized protein</fullName>
    </submittedName>
</protein>
<comment type="caution">
    <text evidence="1">The sequence shown here is derived from an EMBL/GenBank/DDBJ whole genome shotgun (WGS) entry which is preliminary data.</text>
</comment>
<accession>A0A9P4TU04</accession>
<dbReference type="EMBL" id="MU007091">
    <property type="protein sequence ID" value="KAF2422359.1"/>
    <property type="molecule type" value="Genomic_DNA"/>
</dbReference>
<organism evidence="1 2">
    <name type="scientific">Tothia fuscella</name>
    <dbReference type="NCBI Taxonomy" id="1048955"/>
    <lineage>
        <taxon>Eukaryota</taxon>
        <taxon>Fungi</taxon>
        <taxon>Dikarya</taxon>
        <taxon>Ascomycota</taxon>
        <taxon>Pezizomycotina</taxon>
        <taxon>Dothideomycetes</taxon>
        <taxon>Pleosporomycetidae</taxon>
        <taxon>Venturiales</taxon>
        <taxon>Cylindrosympodiaceae</taxon>
        <taxon>Tothia</taxon>
    </lineage>
</organism>
<proteinExistence type="predicted"/>
<sequence>MKLSPLETSLYEYFSKFAIKQGPTFHNADYHLYKVRWPYQPKLDINYHPKMVKLRQKLDAEYIALYLCNLPSPGDKLTVKGFQLTLAGDIESGPDFDDKKVNVLPGTVKDFAWMEYLRAGVIDNYWYLGEGNWEARAWDEADGILDRHGGRYNMGSFHLGTFVDELVEGLLMKRGSHADKARDPLVEIESSNRRSLPENPGEKWRKLCLR</sequence>
<dbReference type="AlphaFoldDB" id="A0A9P4TU04"/>
<reference evidence="1" key="1">
    <citation type="journal article" date="2020" name="Stud. Mycol.">
        <title>101 Dothideomycetes genomes: a test case for predicting lifestyles and emergence of pathogens.</title>
        <authorList>
            <person name="Haridas S."/>
            <person name="Albert R."/>
            <person name="Binder M."/>
            <person name="Bloem J."/>
            <person name="Labutti K."/>
            <person name="Salamov A."/>
            <person name="Andreopoulos B."/>
            <person name="Baker S."/>
            <person name="Barry K."/>
            <person name="Bills G."/>
            <person name="Bluhm B."/>
            <person name="Cannon C."/>
            <person name="Castanera R."/>
            <person name="Culley D."/>
            <person name="Daum C."/>
            <person name="Ezra D."/>
            <person name="Gonzalez J."/>
            <person name="Henrissat B."/>
            <person name="Kuo A."/>
            <person name="Liang C."/>
            <person name="Lipzen A."/>
            <person name="Lutzoni F."/>
            <person name="Magnuson J."/>
            <person name="Mondo S."/>
            <person name="Nolan M."/>
            <person name="Ohm R."/>
            <person name="Pangilinan J."/>
            <person name="Park H.-J."/>
            <person name="Ramirez L."/>
            <person name="Alfaro M."/>
            <person name="Sun H."/>
            <person name="Tritt A."/>
            <person name="Yoshinaga Y."/>
            <person name="Zwiers L.-H."/>
            <person name="Turgeon B."/>
            <person name="Goodwin S."/>
            <person name="Spatafora J."/>
            <person name="Crous P."/>
            <person name="Grigoriev I."/>
        </authorList>
    </citation>
    <scope>NUCLEOTIDE SEQUENCE</scope>
    <source>
        <strain evidence="1">CBS 130266</strain>
    </source>
</reference>
<name>A0A9P4TU04_9PEZI</name>
<keyword evidence="2" id="KW-1185">Reference proteome</keyword>
<evidence type="ECO:0000313" key="2">
    <source>
        <dbReference type="Proteomes" id="UP000800235"/>
    </source>
</evidence>
<gene>
    <name evidence="1" type="ORF">EJ08DRAFT_701654</name>
</gene>
<evidence type="ECO:0000313" key="1">
    <source>
        <dbReference type="EMBL" id="KAF2422359.1"/>
    </source>
</evidence>
<dbReference type="Proteomes" id="UP000800235">
    <property type="component" value="Unassembled WGS sequence"/>
</dbReference>